<evidence type="ECO:0000313" key="1">
    <source>
        <dbReference type="EMBL" id="GBQ00370.1"/>
    </source>
</evidence>
<proteinExistence type="predicted"/>
<organism evidence="1 2">
    <name type="scientific">Streptomyces spongiicola</name>
    <dbReference type="NCBI Taxonomy" id="1690221"/>
    <lineage>
        <taxon>Bacteria</taxon>
        <taxon>Bacillati</taxon>
        <taxon>Actinomycetota</taxon>
        <taxon>Actinomycetes</taxon>
        <taxon>Kitasatosporales</taxon>
        <taxon>Streptomycetaceae</taxon>
        <taxon>Streptomyces</taxon>
    </lineage>
</organism>
<dbReference type="AlphaFoldDB" id="A0A388SXB6"/>
<dbReference type="EMBL" id="BGZL01000004">
    <property type="protein sequence ID" value="GBQ00370.1"/>
    <property type="molecule type" value="Genomic_DNA"/>
</dbReference>
<gene>
    <name evidence="1" type="ORF">SSP531S_17850</name>
</gene>
<name>A0A388SXB6_9ACTN</name>
<evidence type="ECO:0000313" key="2">
    <source>
        <dbReference type="Proteomes" id="UP000265354"/>
    </source>
</evidence>
<reference evidence="1 2" key="1">
    <citation type="submission" date="2018-07" db="EMBL/GenBank/DDBJ databases">
        <title>Whole Genome Shotgun Sequence of Streptomyces spongiicola strain 531S.</title>
        <authorList>
            <person name="Dohra H."/>
            <person name="Kodani S."/>
        </authorList>
    </citation>
    <scope>NUCLEOTIDE SEQUENCE [LARGE SCALE GENOMIC DNA]</scope>
    <source>
        <strain evidence="1 2">531S</strain>
    </source>
</reference>
<comment type="caution">
    <text evidence="1">The sequence shown here is derived from an EMBL/GenBank/DDBJ whole genome shotgun (WGS) entry which is preliminary data.</text>
</comment>
<sequence>MRIILSTRTVRAYQRERIGGIRVLITAENEIDMEIFLQHLGKALALRKARTTINLYVDNEDDLVGDAREAFTTLRSRGDAATPPSRTSFLTRLLRQQDPYMGCDLHLTNDGDRRSFSLLAHRVIGCESWVEGEQFFSASGISSPVWVAMGDLTGNDLVESARRAGATSLRVIDAES</sequence>
<dbReference type="Proteomes" id="UP000265354">
    <property type="component" value="Unassembled WGS sequence"/>
</dbReference>
<accession>A0A388SXB6</accession>
<protein>
    <submittedName>
        <fullName evidence="1">Uncharacterized protein</fullName>
    </submittedName>
</protein>